<evidence type="ECO:0000313" key="2">
    <source>
        <dbReference type="Proteomes" id="UP000663879"/>
    </source>
</evidence>
<protein>
    <submittedName>
        <fullName evidence="1">Uncharacterized protein</fullName>
    </submittedName>
</protein>
<dbReference type="AlphaFoldDB" id="A0A813Y426"/>
<dbReference type="EMBL" id="CAJNOC010001564">
    <property type="protein sequence ID" value="CAF0874936.1"/>
    <property type="molecule type" value="Genomic_DNA"/>
</dbReference>
<proteinExistence type="predicted"/>
<name>A0A813Y426_9BILA</name>
<comment type="caution">
    <text evidence="1">The sequence shown here is derived from an EMBL/GenBank/DDBJ whole genome shotgun (WGS) entry which is preliminary data.</text>
</comment>
<evidence type="ECO:0000313" key="1">
    <source>
        <dbReference type="EMBL" id="CAF0874936.1"/>
    </source>
</evidence>
<sequence>MQQSNETINVDLNTLKEHYEKTFTERNKVETYGDMIDQKFVKEFLQLHINTKFDHQIDFSQFCDLINNLPNGKAVGISDVSNEMLKYAKNQKVYEHIKNIFETMINNQTILVFDLNSLFKT</sequence>
<dbReference type="Proteomes" id="UP000663879">
    <property type="component" value="Unassembled WGS sequence"/>
</dbReference>
<accession>A0A813Y426</accession>
<organism evidence="1 2">
    <name type="scientific">Brachionus calyciflorus</name>
    <dbReference type="NCBI Taxonomy" id="104777"/>
    <lineage>
        <taxon>Eukaryota</taxon>
        <taxon>Metazoa</taxon>
        <taxon>Spiralia</taxon>
        <taxon>Gnathifera</taxon>
        <taxon>Rotifera</taxon>
        <taxon>Eurotatoria</taxon>
        <taxon>Monogononta</taxon>
        <taxon>Pseudotrocha</taxon>
        <taxon>Ploima</taxon>
        <taxon>Brachionidae</taxon>
        <taxon>Brachionus</taxon>
    </lineage>
</organism>
<reference evidence="1" key="1">
    <citation type="submission" date="2021-02" db="EMBL/GenBank/DDBJ databases">
        <authorList>
            <person name="Nowell W R."/>
        </authorList>
    </citation>
    <scope>NUCLEOTIDE SEQUENCE</scope>
    <source>
        <strain evidence="1">Ploen Becks lab</strain>
    </source>
</reference>
<keyword evidence="2" id="KW-1185">Reference proteome</keyword>
<gene>
    <name evidence="1" type="ORF">OXX778_LOCUS10121</name>
</gene>